<dbReference type="STRING" id="29364.SAMN04487772_11211"/>
<gene>
    <name evidence="1" type="ORF">SAMN04487772_11211</name>
</gene>
<dbReference type="NCBIfam" id="TIGR01847">
    <property type="entry name" value="bacteriocin_sig"/>
    <property type="match status" value="1"/>
</dbReference>
<evidence type="ECO:0000313" key="1">
    <source>
        <dbReference type="EMBL" id="SET24601.1"/>
    </source>
</evidence>
<dbReference type="InterPro" id="IPR010133">
    <property type="entry name" value="Bacteriocin_signal_seq"/>
</dbReference>
<organism evidence="1 2">
    <name type="scientific">[Clostridium] polysaccharolyticum</name>
    <dbReference type="NCBI Taxonomy" id="29364"/>
    <lineage>
        <taxon>Bacteria</taxon>
        <taxon>Bacillati</taxon>
        <taxon>Bacillota</taxon>
        <taxon>Clostridia</taxon>
        <taxon>Lachnospirales</taxon>
        <taxon>Lachnospiraceae</taxon>
    </lineage>
</organism>
<reference evidence="1 2" key="1">
    <citation type="submission" date="2016-10" db="EMBL/GenBank/DDBJ databases">
        <authorList>
            <person name="de Groot N.N."/>
        </authorList>
    </citation>
    <scope>NUCLEOTIDE SEQUENCE [LARGE SCALE GENOMIC DNA]</scope>
    <source>
        <strain evidence="1 2">DSM 1801</strain>
    </source>
</reference>
<dbReference type="Proteomes" id="UP000199800">
    <property type="component" value="Unassembled WGS sequence"/>
</dbReference>
<accession>A0A1I0CXJ3</accession>
<keyword evidence="2" id="KW-1185">Reference proteome</keyword>
<evidence type="ECO:0000313" key="2">
    <source>
        <dbReference type="Proteomes" id="UP000199800"/>
    </source>
</evidence>
<dbReference type="AlphaFoldDB" id="A0A1I0CXJ3"/>
<sequence length="46" mass="5177">MKKLSAEELKNVNGGSPLNWYIGVRDFVNNHLDDFVKGVKAGWNSK</sequence>
<name>A0A1I0CXJ3_9FIRM</name>
<protein>
    <submittedName>
        <fullName evidence="1">Bacteriocin-type signal sequence-containing protein</fullName>
    </submittedName>
</protein>
<dbReference type="EMBL" id="FOHN01000012">
    <property type="protein sequence ID" value="SET24601.1"/>
    <property type="molecule type" value="Genomic_DNA"/>
</dbReference>
<proteinExistence type="predicted"/>
<dbReference type="RefSeq" id="WP_143066356.1">
    <property type="nucleotide sequence ID" value="NZ_FOHN01000012.1"/>
</dbReference>